<dbReference type="SUPFAM" id="SSF49785">
    <property type="entry name" value="Galactose-binding domain-like"/>
    <property type="match status" value="1"/>
</dbReference>
<evidence type="ECO:0000313" key="4">
    <source>
        <dbReference type="Proteomes" id="UP000324575"/>
    </source>
</evidence>
<gene>
    <name evidence="3" type="ORF">EZS26_000667</name>
</gene>
<dbReference type="Pfam" id="PF00754">
    <property type="entry name" value="F5_F8_type_C"/>
    <property type="match status" value="1"/>
</dbReference>
<comment type="caution">
    <text evidence="3">The sequence shown here is derived from an EMBL/GenBank/DDBJ whole genome shotgun (WGS) entry which is preliminary data.</text>
</comment>
<feature type="chain" id="PRO_5024282946" description="F5/8 type C domain-containing protein" evidence="1">
    <location>
        <begin position="33"/>
        <end position="1152"/>
    </location>
</feature>
<reference evidence="3 4" key="1">
    <citation type="submission" date="2019-03" db="EMBL/GenBank/DDBJ databases">
        <title>Single cell metagenomics reveals metabolic interactions within the superorganism composed of flagellate Streblomastix strix and complex community of Bacteroidetes bacteria on its surface.</title>
        <authorList>
            <person name="Treitli S.C."/>
            <person name="Kolisko M."/>
            <person name="Husnik F."/>
            <person name="Keeling P."/>
            <person name="Hampl V."/>
        </authorList>
    </citation>
    <scope>NUCLEOTIDE SEQUENCE [LARGE SCALE GENOMIC DNA]</scope>
    <source>
        <strain evidence="3">St1</strain>
    </source>
</reference>
<dbReference type="Proteomes" id="UP000324575">
    <property type="component" value="Unassembled WGS sequence"/>
</dbReference>
<dbReference type="PROSITE" id="PS50022">
    <property type="entry name" value="FA58C_3"/>
    <property type="match status" value="1"/>
</dbReference>
<protein>
    <recommendedName>
        <fullName evidence="2">F5/8 type C domain-containing protein</fullName>
    </recommendedName>
</protein>
<keyword evidence="1" id="KW-0732">Signal</keyword>
<dbReference type="Gene3D" id="2.60.120.260">
    <property type="entry name" value="Galactose-binding domain-like"/>
    <property type="match status" value="1"/>
</dbReference>
<sequence>MKQYIKIMRNLQTFFRKTIGLWLLLASSATCAQEIVLNWERITPKYETADAFVAGLNVMDYDAADPTGLSDQTKLFQTLLDSLGSRSINKGTKANGTPNGGVLYVPEGKYLIKGSLFLPKGVTIRGDWEKPVKGQAIKGTILMAANPSAKGHDCQVISAYEQQSLITMQPSSAVRDLNIWYPDQDPNNIVAYPPAILFGQQGYWGNDYVLASNITLVNAYDGIIFSRRNGGGAPNCYGIYGSPLKRGIEIDNIAEIGRIDNVDFSADYWAGSGLPGSPAVNGAHKAYIRENGTAVVMRRNDWSFICKVKAEGYNIGYRMDYSYNEDTNGNHTSPNGHNYGMEFTDCKYGVYAAAVAGAGMMFYEYKFVNCDYGFYMDKAAGGIVQIQACEFDTKIASVYAPLTNNTKIIMNQNTINKGPVDVLGGLVSIVNCDFNNEPDQILLGANARAIITGNRFSEAVSIRDKSTYTSIIDHTPIEMTALPHFPYINQYDFTQKPSGTAYRLATNGGVSVSSDDNSPALQTLLNEVKTAGGGLVFLPPGHYKFRQPITIPTGVELKGSVDVPTLPTGPGTAMEIYAGKGDENGTPFITMEQGSGIRGLVMNYPEQVVQLLTEPERNGGDIYHYPYTIRGNKDVYIVNIAFRASYRGIDLFTNKCDNHYVDYPAGHVFKTGIRVGGGSTGGHIYNAQFNQIAYGSGGETKFGAWPNSPDNTQADQAKYRKEHDLAYAYCWNNLYFLILEDCTDEILYNNFDFGSNRGFTLSSNNGSGPSGLCLGQGIDQGMNSFYIDAVGSGGYNFINTQIVTTAPGGAGEVEQTYKDNNRYFQTTAGLTGKVTFFGADFWGQPQNISNEILGGTIELQAGNYSNSGQRNFASVSSTAEFNLIGTNINSISSLLMSGSAPQSYIQSSFVNAGNLNTATCGLWINNLGQSGTPGPPAGAFSTARAGWIATASIYNDDASNGLDDDNNTRWSTLSDRQKPGQWYQVDMLENQTFNGIYMNTGSNDYRPISAIVSVSADGETWTNVGAGNNVSQIVFETVQSARYVKVTQTGTGTSAWRILEFYIIDTYLPSAPTAIPTVHAGNADVKAWFSYDQLQVQGTDGTSLVRIYSITGQQVTAPFAMDKVTPVHLPSGIYVVVIRDQKNSYKKKLIKR</sequence>
<dbReference type="InterPro" id="IPR008979">
    <property type="entry name" value="Galactose-bd-like_sf"/>
</dbReference>
<evidence type="ECO:0000256" key="1">
    <source>
        <dbReference type="SAM" id="SignalP"/>
    </source>
</evidence>
<dbReference type="InterPro" id="IPR024535">
    <property type="entry name" value="RHGA/B-epi-like_pectate_lyase"/>
</dbReference>
<dbReference type="InterPro" id="IPR000421">
    <property type="entry name" value="FA58C"/>
</dbReference>
<dbReference type="InterPro" id="IPR026444">
    <property type="entry name" value="Secre_tail"/>
</dbReference>
<evidence type="ECO:0000313" key="3">
    <source>
        <dbReference type="EMBL" id="KAA6303064.1"/>
    </source>
</evidence>
<proteinExistence type="predicted"/>
<dbReference type="InterPro" id="IPR012334">
    <property type="entry name" value="Pectin_lyas_fold"/>
</dbReference>
<dbReference type="EMBL" id="SNRX01000003">
    <property type="protein sequence ID" value="KAA6303064.1"/>
    <property type="molecule type" value="Genomic_DNA"/>
</dbReference>
<dbReference type="SUPFAM" id="SSF51126">
    <property type="entry name" value="Pectin lyase-like"/>
    <property type="match status" value="2"/>
</dbReference>
<dbReference type="Gene3D" id="2.160.20.10">
    <property type="entry name" value="Single-stranded right-handed beta-helix, Pectin lyase-like"/>
    <property type="match status" value="2"/>
</dbReference>
<name>A0A5M8P3V3_9BACT</name>
<dbReference type="NCBIfam" id="TIGR04183">
    <property type="entry name" value="Por_Secre_tail"/>
    <property type="match status" value="1"/>
</dbReference>
<dbReference type="InterPro" id="IPR011050">
    <property type="entry name" value="Pectin_lyase_fold/virulence"/>
</dbReference>
<accession>A0A5M8P3V3</accession>
<dbReference type="AlphaFoldDB" id="A0A5M8P3V3"/>
<evidence type="ECO:0000259" key="2">
    <source>
        <dbReference type="PROSITE" id="PS50022"/>
    </source>
</evidence>
<organism evidence="3 4">
    <name type="scientific">Candidatus Ordinivivax streblomastigis</name>
    <dbReference type="NCBI Taxonomy" id="2540710"/>
    <lineage>
        <taxon>Bacteria</taxon>
        <taxon>Pseudomonadati</taxon>
        <taxon>Bacteroidota</taxon>
        <taxon>Bacteroidia</taxon>
        <taxon>Bacteroidales</taxon>
        <taxon>Candidatus Ordinivivax</taxon>
    </lineage>
</organism>
<feature type="signal peptide" evidence="1">
    <location>
        <begin position="1"/>
        <end position="32"/>
    </location>
</feature>
<feature type="domain" description="F5/8 type C" evidence="2">
    <location>
        <begin position="920"/>
        <end position="1066"/>
    </location>
</feature>
<dbReference type="Pfam" id="PF12708">
    <property type="entry name" value="Pect-lyase_RHGA_epim"/>
    <property type="match status" value="2"/>
</dbReference>